<protein>
    <recommendedName>
        <fullName evidence="2">YjiS-like domain-containing protein</fullName>
    </recommendedName>
</protein>
<feature type="region of interest" description="Disordered" evidence="1">
    <location>
        <begin position="1"/>
        <end position="21"/>
    </location>
</feature>
<accession>A0A1I3ITH2</accession>
<dbReference type="Pfam" id="PF06568">
    <property type="entry name" value="YjiS-like"/>
    <property type="match status" value="1"/>
</dbReference>
<keyword evidence="4" id="KW-1185">Reference proteome</keyword>
<dbReference type="OrthoDB" id="8244198at2"/>
<evidence type="ECO:0000256" key="1">
    <source>
        <dbReference type="SAM" id="MobiDB-lite"/>
    </source>
</evidence>
<evidence type="ECO:0000313" key="3">
    <source>
        <dbReference type="EMBL" id="SFI51192.1"/>
    </source>
</evidence>
<dbReference type="AlphaFoldDB" id="A0A1I3ITH2"/>
<evidence type="ECO:0000259" key="2">
    <source>
        <dbReference type="Pfam" id="PF06568"/>
    </source>
</evidence>
<dbReference type="RefSeq" id="WP_092861256.1">
    <property type="nucleotide sequence ID" value="NZ_FOQH01000007.1"/>
</dbReference>
<dbReference type="EMBL" id="FOQH01000007">
    <property type="protein sequence ID" value="SFI51192.1"/>
    <property type="molecule type" value="Genomic_DNA"/>
</dbReference>
<evidence type="ECO:0000313" key="4">
    <source>
        <dbReference type="Proteomes" id="UP000199377"/>
    </source>
</evidence>
<dbReference type="Proteomes" id="UP000199377">
    <property type="component" value="Unassembled WGS sequence"/>
</dbReference>
<gene>
    <name evidence="3" type="ORF">SAMN05216258_107213</name>
</gene>
<organism evidence="3 4">
    <name type="scientific">Albimonas pacifica</name>
    <dbReference type="NCBI Taxonomy" id="1114924"/>
    <lineage>
        <taxon>Bacteria</taxon>
        <taxon>Pseudomonadati</taxon>
        <taxon>Pseudomonadota</taxon>
        <taxon>Alphaproteobacteria</taxon>
        <taxon>Rhodobacterales</taxon>
        <taxon>Paracoccaceae</taxon>
        <taxon>Albimonas</taxon>
    </lineage>
</organism>
<dbReference type="InterPro" id="IPR009506">
    <property type="entry name" value="YjiS-like"/>
</dbReference>
<proteinExistence type="predicted"/>
<sequence>MALTADAPLAASRAASAPADAPSLGQILRGMVSLAGVRLARWREYHRTLAELQALDNRVLADMGLHRSSLQGVAREAAGYK</sequence>
<name>A0A1I3ITH2_9RHOB</name>
<feature type="domain" description="YjiS-like" evidence="2">
    <location>
        <begin position="38"/>
        <end position="68"/>
    </location>
</feature>
<reference evidence="3 4" key="1">
    <citation type="submission" date="2016-10" db="EMBL/GenBank/DDBJ databases">
        <authorList>
            <person name="de Groot N.N."/>
        </authorList>
    </citation>
    <scope>NUCLEOTIDE SEQUENCE [LARGE SCALE GENOMIC DNA]</scope>
    <source>
        <strain evidence="3 4">CGMCC 1.11030</strain>
    </source>
</reference>